<dbReference type="SUPFAM" id="SSF48403">
    <property type="entry name" value="Ankyrin repeat"/>
    <property type="match status" value="3"/>
</dbReference>
<accession>A0A2P6TGW3</accession>
<organism evidence="4 5">
    <name type="scientific">Chlorella sorokiniana</name>
    <name type="common">Freshwater green alga</name>
    <dbReference type="NCBI Taxonomy" id="3076"/>
    <lineage>
        <taxon>Eukaryota</taxon>
        <taxon>Viridiplantae</taxon>
        <taxon>Chlorophyta</taxon>
        <taxon>core chlorophytes</taxon>
        <taxon>Trebouxiophyceae</taxon>
        <taxon>Chlorellales</taxon>
        <taxon>Chlorellaceae</taxon>
        <taxon>Chlorella clade</taxon>
        <taxon>Chlorella</taxon>
    </lineage>
</organism>
<dbReference type="PANTHER" id="PTHR24198">
    <property type="entry name" value="ANKYRIN REPEAT AND PROTEIN KINASE DOMAIN-CONTAINING PROTEIN"/>
    <property type="match status" value="1"/>
</dbReference>
<evidence type="ECO:0000313" key="5">
    <source>
        <dbReference type="Proteomes" id="UP000239899"/>
    </source>
</evidence>
<dbReference type="InterPro" id="IPR036770">
    <property type="entry name" value="Ankyrin_rpt-contain_sf"/>
</dbReference>
<dbReference type="Pfam" id="PF12796">
    <property type="entry name" value="Ank_2"/>
    <property type="match status" value="1"/>
</dbReference>
<name>A0A2P6TGW3_CHLSO</name>
<reference evidence="4 5" key="1">
    <citation type="journal article" date="2018" name="Plant J.">
        <title>Genome sequences of Chlorella sorokiniana UTEX 1602 and Micractinium conductrix SAG 241.80: implications to maltose excretion by a green alga.</title>
        <authorList>
            <person name="Arriola M.B."/>
            <person name="Velmurugan N."/>
            <person name="Zhang Y."/>
            <person name="Plunkett M.H."/>
            <person name="Hondzo H."/>
            <person name="Barney B.M."/>
        </authorList>
    </citation>
    <scope>NUCLEOTIDE SEQUENCE [LARGE SCALE GENOMIC DNA]</scope>
    <source>
        <strain evidence="5">UTEX 1602</strain>
    </source>
</reference>
<feature type="compositionally biased region" description="Low complexity" evidence="3">
    <location>
        <begin position="71"/>
        <end position="87"/>
    </location>
</feature>
<keyword evidence="1" id="KW-0677">Repeat</keyword>
<dbReference type="PRINTS" id="PR01415">
    <property type="entry name" value="ANKYRIN"/>
</dbReference>
<keyword evidence="2" id="KW-0040">ANK repeat</keyword>
<feature type="compositionally biased region" description="Low complexity" evidence="3">
    <location>
        <begin position="96"/>
        <end position="115"/>
    </location>
</feature>
<dbReference type="STRING" id="3076.A0A2P6TGW3"/>
<dbReference type="AlphaFoldDB" id="A0A2P6TGW3"/>
<evidence type="ECO:0000313" key="4">
    <source>
        <dbReference type="EMBL" id="PRW33529.1"/>
    </source>
</evidence>
<evidence type="ECO:0000256" key="1">
    <source>
        <dbReference type="ARBA" id="ARBA00022737"/>
    </source>
</evidence>
<gene>
    <name evidence="4" type="ORF">C2E21_7703</name>
</gene>
<keyword evidence="5" id="KW-1185">Reference proteome</keyword>
<feature type="region of interest" description="Disordered" evidence="3">
    <location>
        <begin position="71"/>
        <end position="147"/>
    </location>
</feature>
<dbReference type="Pfam" id="PF00023">
    <property type="entry name" value="Ank"/>
    <property type="match status" value="1"/>
</dbReference>
<dbReference type="InterPro" id="IPR002110">
    <property type="entry name" value="Ankyrin_rpt"/>
</dbReference>
<evidence type="ECO:0000256" key="2">
    <source>
        <dbReference type="ARBA" id="ARBA00023043"/>
    </source>
</evidence>
<dbReference type="PANTHER" id="PTHR24198:SF165">
    <property type="entry name" value="ANKYRIN REPEAT-CONTAINING PROTEIN-RELATED"/>
    <property type="match status" value="1"/>
</dbReference>
<comment type="caution">
    <text evidence="4">The sequence shown here is derived from an EMBL/GenBank/DDBJ whole genome shotgun (WGS) entry which is preliminary data.</text>
</comment>
<dbReference type="SMART" id="SM00248">
    <property type="entry name" value="ANK"/>
    <property type="match status" value="9"/>
</dbReference>
<sequence>MGHETGPAEADCPCSRFATGERASELALRCCCMCGVRSGRTALHTAAAAGDVKVLTAGLWQLAAEQSTQQQAEAGAQLGAAQQPQAGERQPDAEEQPAQEGPAQPQGGQQPSSSQVSCGTALPPDSSPFPINSHSGGGGRSGTTRVELPLDAAGNSPLHVAAAAAQPAAVAVLLQHCVASELERRNCFGLTPLHSLAASPQPGSASEAVLRLLLHAGADPLARTLPPQDAGMDASYDDSALSLVAQHAWPGAGAATLMVCLLGAGLDPLEPNGTLWTSPLEYACAAGDALVVAHCVWAAQTSPIYRKHGISAAYLLALAAAYGSADVVDLLLHPPAWLRTILAGPDDVSTSSDDELSDLPDPWSVLEGPEGPDASRLPSDDGDSGGGPSRTVRGPAPDEPLFADWQLDYCLRIAVAQGQLDACRCLVAAGASGAQLRCGWRTAQDWEEELRDSGWQGRFPCLHAPGANLLDPPLHLALQLRHLHIAEWLIKRTAATFPRLDCLNRTALHWAVLLGEHKLLRWLLESGQYRVRGEGEIRAIDVDDNEDYSALAYALRKGDPEAVALLCRYGADLDYSVPSVRHRKTSVLSAALLVEAPEARGQIARTLLQYGAEADAYSILNAIRFGRVEELTLLLAAAEAAAEGGEALEPGEVATLLQRTVMWSQADCLEVLLAHGLSPSVVLKGNDGRRRTLLKTWYNTNYPMWDPNFGYSEQEGRVALVLAGADPRGVLIAIEAQLPSAPELQEVAERLRRPIWMPEQHHLWPVAFKAAAAELLRCLQSVDRRLAGNVAGMAVEEGGQQGQQAQAAAAAGAAEAEVPHPAFPPWMRQRVVEHVGADWEWPAAAE</sequence>
<proteinExistence type="predicted"/>
<dbReference type="Proteomes" id="UP000239899">
    <property type="component" value="Unassembled WGS sequence"/>
</dbReference>
<evidence type="ECO:0000256" key="3">
    <source>
        <dbReference type="SAM" id="MobiDB-lite"/>
    </source>
</evidence>
<protein>
    <submittedName>
        <fullName evidence="4">Ankyrin repeat</fullName>
    </submittedName>
</protein>
<dbReference type="EMBL" id="LHPG02000016">
    <property type="protein sequence ID" value="PRW33529.1"/>
    <property type="molecule type" value="Genomic_DNA"/>
</dbReference>
<feature type="region of interest" description="Disordered" evidence="3">
    <location>
        <begin position="349"/>
        <end position="397"/>
    </location>
</feature>
<dbReference type="OrthoDB" id="413705at2759"/>
<dbReference type="Gene3D" id="1.25.40.20">
    <property type="entry name" value="Ankyrin repeat-containing domain"/>
    <property type="match status" value="2"/>
</dbReference>